<dbReference type="AlphaFoldDB" id="A0AA35S0F4"/>
<feature type="non-terminal residue" evidence="1">
    <location>
        <position position="1"/>
    </location>
</feature>
<name>A0AA35S0F4_GEOBA</name>
<dbReference type="EMBL" id="CASHTH010001873">
    <property type="protein sequence ID" value="CAI8021163.1"/>
    <property type="molecule type" value="Genomic_DNA"/>
</dbReference>
<keyword evidence="2" id="KW-1185">Reference proteome</keyword>
<gene>
    <name evidence="1" type="ORF">GBAR_LOCUS12586</name>
</gene>
<sequence length="29" mass="3021">SPNPSIIFLALLRYSAQCGVTDTDPLTGA</sequence>
<dbReference type="Proteomes" id="UP001174909">
    <property type="component" value="Unassembled WGS sequence"/>
</dbReference>
<protein>
    <submittedName>
        <fullName evidence="1">Uncharacterized protein</fullName>
    </submittedName>
</protein>
<evidence type="ECO:0000313" key="1">
    <source>
        <dbReference type="EMBL" id="CAI8021163.1"/>
    </source>
</evidence>
<organism evidence="1 2">
    <name type="scientific">Geodia barretti</name>
    <name type="common">Barrett's horny sponge</name>
    <dbReference type="NCBI Taxonomy" id="519541"/>
    <lineage>
        <taxon>Eukaryota</taxon>
        <taxon>Metazoa</taxon>
        <taxon>Porifera</taxon>
        <taxon>Demospongiae</taxon>
        <taxon>Heteroscleromorpha</taxon>
        <taxon>Tetractinellida</taxon>
        <taxon>Astrophorina</taxon>
        <taxon>Geodiidae</taxon>
        <taxon>Geodia</taxon>
    </lineage>
</organism>
<comment type="caution">
    <text evidence="1">The sequence shown here is derived from an EMBL/GenBank/DDBJ whole genome shotgun (WGS) entry which is preliminary data.</text>
</comment>
<reference evidence="1" key="1">
    <citation type="submission" date="2023-03" db="EMBL/GenBank/DDBJ databases">
        <authorList>
            <person name="Steffen K."/>
            <person name="Cardenas P."/>
        </authorList>
    </citation>
    <scope>NUCLEOTIDE SEQUENCE</scope>
</reference>
<proteinExistence type="predicted"/>
<accession>A0AA35S0F4</accession>
<evidence type="ECO:0000313" key="2">
    <source>
        <dbReference type="Proteomes" id="UP001174909"/>
    </source>
</evidence>